<dbReference type="Pfam" id="PF04170">
    <property type="entry name" value="NlpE"/>
    <property type="match status" value="1"/>
</dbReference>
<name>A0AAJ5C0V8_9SPHI</name>
<accession>A0AAJ5C0V8</accession>
<evidence type="ECO:0000313" key="1">
    <source>
        <dbReference type="EMBL" id="SNV52630.1"/>
    </source>
</evidence>
<dbReference type="Gene3D" id="2.40.128.640">
    <property type="match status" value="1"/>
</dbReference>
<dbReference type="RefSeq" id="WP_093097650.1">
    <property type="nucleotide sequence ID" value="NZ_FNGK01000001.1"/>
</dbReference>
<dbReference type="Proteomes" id="UP000215355">
    <property type="component" value="Chromosome 1"/>
</dbReference>
<sequence>MKQLCILAGTAAILTFGACTSNANKQLESKDSSETVIADTNPVDTTHTSQNSLDWAGTYSGVFPCADCPGIKTTVTLNSDETFTYEGEYQERDTKIEDTGKFMWHDNGSSVHLVGKEVNMKLKVGENQLFSLDQDGKPIDGPLKDHYILKKVTQ</sequence>
<proteinExistence type="predicted"/>
<protein>
    <submittedName>
        <fullName evidence="1">Lipoprotein involved with copper homeostasis and adhesion</fullName>
    </submittedName>
</protein>
<dbReference type="AlphaFoldDB" id="A0AAJ5C0V8"/>
<dbReference type="KEGG" id="smiz:4412673_02702"/>
<keyword evidence="1" id="KW-0449">Lipoprotein</keyword>
<dbReference type="InterPro" id="IPR007298">
    <property type="entry name" value="Cu-R_lipoprotein_NlpE"/>
</dbReference>
<reference evidence="1 2" key="1">
    <citation type="submission" date="2017-06" db="EMBL/GenBank/DDBJ databases">
        <authorList>
            <consortium name="Pathogen Informatics"/>
        </authorList>
    </citation>
    <scope>NUCLEOTIDE SEQUENCE [LARGE SCALE GENOMIC DNA]</scope>
    <source>
        <strain evidence="1 2">NCTC12149</strain>
    </source>
</reference>
<dbReference type="PROSITE" id="PS51257">
    <property type="entry name" value="PROKAR_LIPOPROTEIN"/>
    <property type="match status" value="1"/>
</dbReference>
<evidence type="ECO:0000313" key="2">
    <source>
        <dbReference type="Proteomes" id="UP000215355"/>
    </source>
</evidence>
<gene>
    <name evidence="1" type="ORF">SAMEA4412673_02702</name>
</gene>
<dbReference type="EMBL" id="LT906468">
    <property type="protein sequence ID" value="SNV52630.1"/>
    <property type="molecule type" value="Genomic_DNA"/>
</dbReference>
<organism evidence="1 2">
    <name type="scientific">Sphingobacterium mizutaii</name>
    <dbReference type="NCBI Taxonomy" id="1010"/>
    <lineage>
        <taxon>Bacteria</taxon>
        <taxon>Pseudomonadati</taxon>
        <taxon>Bacteroidota</taxon>
        <taxon>Sphingobacteriia</taxon>
        <taxon>Sphingobacteriales</taxon>
        <taxon>Sphingobacteriaceae</taxon>
        <taxon>Sphingobacterium</taxon>
    </lineage>
</organism>